<dbReference type="EMBL" id="KV784355">
    <property type="protein sequence ID" value="OEU20003.1"/>
    <property type="molecule type" value="Genomic_DNA"/>
</dbReference>
<feature type="domain" description="Plastid lipid-associated protein/fibrillin conserved" evidence="4">
    <location>
        <begin position="50"/>
        <end position="195"/>
    </location>
</feature>
<keyword evidence="2" id="KW-0934">Plastid</keyword>
<dbReference type="OrthoDB" id="189024at2759"/>
<keyword evidence="6" id="KW-1185">Reference proteome</keyword>
<evidence type="ECO:0000259" key="4">
    <source>
        <dbReference type="Pfam" id="PF04755"/>
    </source>
</evidence>
<proteinExistence type="predicted"/>
<evidence type="ECO:0000256" key="2">
    <source>
        <dbReference type="ARBA" id="ARBA00022640"/>
    </source>
</evidence>
<dbReference type="AlphaFoldDB" id="A0A1E7FQC7"/>
<name>A0A1E7FQC7_9STRA</name>
<protein>
    <recommendedName>
        <fullName evidence="4">Plastid lipid-associated protein/fibrillin conserved domain-containing protein</fullName>
    </recommendedName>
</protein>
<dbReference type="InterPro" id="IPR039633">
    <property type="entry name" value="PAP"/>
</dbReference>
<organism evidence="5 6">
    <name type="scientific">Fragilariopsis cylindrus CCMP1102</name>
    <dbReference type="NCBI Taxonomy" id="635003"/>
    <lineage>
        <taxon>Eukaryota</taxon>
        <taxon>Sar</taxon>
        <taxon>Stramenopiles</taxon>
        <taxon>Ochrophyta</taxon>
        <taxon>Bacillariophyta</taxon>
        <taxon>Bacillariophyceae</taxon>
        <taxon>Bacillariophycidae</taxon>
        <taxon>Bacillariales</taxon>
        <taxon>Bacillariaceae</taxon>
        <taxon>Fragilariopsis</taxon>
    </lineage>
</organism>
<dbReference type="Proteomes" id="UP000095751">
    <property type="component" value="Unassembled WGS sequence"/>
</dbReference>
<comment type="subcellular location">
    <subcellularLocation>
        <location evidence="1">Plastid</location>
    </subcellularLocation>
</comment>
<reference evidence="5 6" key="1">
    <citation type="submission" date="2016-09" db="EMBL/GenBank/DDBJ databases">
        <title>Extensive genetic diversity and differential bi-allelic expression allows diatom success in the polar Southern Ocean.</title>
        <authorList>
            <consortium name="DOE Joint Genome Institute"/>
            <person name="Mock T."/>
            <person name="Otillar R.P."/>
            <person name="Strauss J."/>
            <person name="Dupont C."/>
            <person name="Frickenhaus S."/>
            <person name="Maumus F."/>
            <person name="Mcmullan M."/>
            <person name="Sanges R."/>
            <person name="Schmutz J."/>
            <person name="Toseland A."/>
            <person name="Valas R."/>
            <person name="Veluchamy A."/>
            <person name="Ward B.J."/>
            <person name="Allen A."/>
            <person name="Barry K."/>
            <person name="Falciatore A."/>
            <person name="Ferrante M."/>
            <person name="Fortunato A.E."/>
            <person name="Gloeckner G."/>
            <person name="Gruber A."/>
            <person name="Hipkin R."/>
            <person name="Janech M."/>
            <person name="Kroth P."/>
            <person name="Leese F."/>
            <person name="Lindquist E."/>
            <person name="Lyon B.R."/>
            <person name="Martin J."/>
            <person name="Mayer C."/>
            <person name="Parker M."/>
            <person name="Quesneville H."/>
            <person name="Raymond J."/>
            <person name="Uhlig C."/>
            <person name="Valentin K.U."/>
            <person name="Worden A.Z."/>
            <person name="Armbrust E.V."/>
            <person name="Bowler C."/>
            <person name="Green B."/>
            <person name="Moulton V."/>
            <person name="Van Oosterhout C."/>
            <person name="Grigoriev I."/>
        </authorList>
    </citation>
    <scope>NUCLEOTIDE SEQUENCE [LARGE SCALE GENOMIC DNA]</scope>
    <source>
        <strain evidence="5 6">CCMP1102</strain>
    </source>
</reference>
<dbReference type="PANTHER" id="PTHR31906">
    <property type="entry name" value="PLASTID-LIPID-ASSOCIATED PROTEIN 4, CHLOROPLASTIC-RELATED"/>
    <property type="match status" value="1"/>
</dbReference>
<gene>
    <name evidence="5" type="ORF">FRACYDRAFT_268144</name>
</gene>
<dbReference type="KEGG" id="fcy:FRACYDRAFT_268144"/>
<evidence type="ECO:0000313" key="6">
    <source>
        <dbReference type="Proteomes" id="UP000095751"/>
    </source>
</evidence>
<keyword evidence="3" id="KW-0732">Signal</keyword>
<evidence type="ECO:0000256" key="1">
    <source>
        <dbReference type="ARBA" id="ARBA00004474"/>
    </source>
</evidence>
<dbReference type="InterPro" id="IPR006843">
    <property type="entry name" value="PAP/fibrillin_dom"/>
</dbReference>
<feature type="signal peptide" evidence="3">
    <location>
        <begin position="1"/>
        <end position="15"/>
    </location>
</feature>
<sequence>MKLLSISCVAVVVLALQGKTPLLTTDAFSFPPVDGLRSRAKTDLIEQVTSGSSNEKILNAVKNVERYSIFTNNGGATLKNPLLPGNWLMVWTTSDSIAGKSRPKLFRTQTPPEQFLDIENGRAVNAENILGVRNSVEAMLTPQTKNQVKVDFVEFAVGPIKYKPEPNTFKGELSVTYLDEEMRISRGDKGNAFILLKESTQRKEANRIWKEWRKSNSW</sequence>
<dbReference type="GO" id="GO:0009536">
    <property type="term" value="C:plastid"/>
    <property type="evidence" value="ECO:0007669"/>
    <property type="project" value="UniProtKB-SubCell"/>
</dbReference>
<accession>A0A1E7FQC7</accession>
<dbReference type="InParanoid" id="A0A1E7FQC7"/>
<evidence type="ECO:0000313" key="5">
    <source>
        <dbReference type="EMBL" id="OEU20003.1"/>
    </source>
</evidence>
<feature type="chain" id="PRO_5012926993" description="Plastid lipid-associated protein/fibrillin conserved domain-containing protein" evidence="3">
    <location>
        <begin position="16"/>
        <end position="218"/>
    </location>
</feature>
<dbReference type="Pfam" id="PF04755">
    <property type="entry name" value="PAP_fibrillin"/>
    <property type="match status" value="1"/>
</dbReference>
<evidence type="ECO:0000256" key="3">
    <source>
        <dbReference type="SAM" id="SignalP"/>
    </source>
</evidence>